<organism evidence="1 2">
    <name type="scientific">Streptomyces dangxiongensis</name>
    <dbReference type="NCBI Taxonomy" id="1442032"/>
    <lineage>
        <taxon>Bacteria</taxon>
        <taxon>Bacillati</taxon>
        <taxon>Actinomycetota</taxon>
        <taxon>Actinomycetes</taxon>
        <taxon>Kitasatosporales</taxon>
        <taxon>Streptomycetaceae</taxon>
        <taxon>Streptomyces</taxon>
    </lineage>
</organism>
<dbReference type="AlphaFoldDB" id="A0A3G2JAK8"/>
<dbReference type="EMBL" id="CP033073">
    <property type="protein sequence ID" value="AYN38641.1"/>
    <property type="molecule type" value="Genomic_DNA"/>
</dbReference>
<proteinExistence type="predicted"/>
<evidence type="ECO:0000313" key="1">
    <source>
        <dbReference type="EMBL" id="AYN38641.1"/>
    </source>
</evidence>
<dbReference type="Gene3D" id="3.20.10.10">
    <property type="entry name" value="D-amino Acid Aminotransferase, subunit A, domain 2"/>
    <property type="match status" value="1"/>
</dbReference>
<dbReference type="InterPro" id="IPR036038">
    <property type="entry name" value="Aminotransferase-like"/>
</dbReference>
<dbReference type="InterPro" id="IPR043132">
    <property type="entry name" value="BCAT-like_C"/>
</dbReference>
<dbReference type="RefSeq" id="WP_121786145.1">
    <property type="nucleotide sequence ID" value="NZ_CP033073.1"/>
</dbReference>
<dbReference type="InterPro" id="IPR001544">
    <property type="entry name" value="Aminotrans_IV"/>
</dbReference>
<dbReference type="Proteomes" id="UP000268329">
    <property type="component" value="Chromosome"/>
</dbReference>
<keyword evidence="2" id="KW-1185">Reference proteome</keyword>
<dbReference type="KEGG" id="sdd:D9753_06610"/>
<gene>
    <name evidence="1" type="ORF">D9753_06610</name>
</gene>
<evidence type="ECO:0008006" key="3">
    <source>
        <dbReference type="Google" id="ProtNLM"/>
    </source>
</evidence>
<dbReference type="OrthoDB" id="4570776at2"/>
<reference evidence="1 2" key="1">
    <citation type="submission" date="2018-10" db="EMBL/GenBank/DDBJ databases">
        <title>The genome of Streptomyces dangxiongensis Z022.</title>
        <authorList>
            <person name="Zhang B."/>
        </authorList>
    </citation>
    <scope>NUCLEOTIDE SEQUENCE [LARGE SCALE GENOMIC DNA]</scope>
    <source>
        <strain evidence="1 2">Z022</strain>
    </source>
</reference>
<dbReference type="GO" id="GO:0003824">
    <property type="term" value="F:catalytic activity"/>
    <property type="evidence" value="ECO:0007669"/>
    <property type="project" value="InterPro"/>
</dbReference>
<dbReference type="SUPFAM" id="SSF56752">
    <property type="entry name" value="D-aminoacid aminotransferase-like PLP-dependent enzymes"/>
    <property type="match status" value="1"/>
</dbReference>
<sequence>MTGSGSAGRRWRWSRAAGTFAAVPPGGPVDVIDSWLVSDGHVVALDAHLDRFTAACATLFSVPREHTSAFLRAAVRRIPARGHWFPRMELTARDGEPAFHLWLRTAPPRGATVRVWVHDGADRRRHPSVKGPDLDWLTQVRSAARDRGADEAFLRSADGRLVEGTTTSVLWWRDDTLYAPDADRLDLLPSVTRTAILRIAAAHRTRVVHECPRPEELDGLETWAVNALHGIRPVREWVGTTTVAGPTPRARTWQTRLSALAADIFQEPAVDRSQKPVTR</sequence>
<protein>
    <recommendedName>
        <fullName evidence="3">Aminotransferase class IV</fullName>
    </recommendedName>
</protein>
<dbReference type="Pfam" id="PF01063">
    <property type="entry name" value="Aminotran_4"/>
    <property type="match status" value="1"/>
</dbReference>
<accession>A0A3G2JAK8</accession>
<evidence type="ECO:0000313" key="2">
    <source>
        <dbReference type="Proteomes" id="UP000268329"/>
    </source>
</evidence>
<name>A0A3G2JAK8_9ACTN</name>